<evidence type="ECO:0000313" key="4">
    <source>
        <dbReference type="Proteomes" id="UP000247702"/>
    </source>
</evidence>
<dbReference type="CDD" id="cd17039">
    <property type="entry name" value="Ubl_ubiquitin_like"/>
    <property type="match status" value="1"/>
</dbReference>
<evidence type="ECO:0000313" key="2">
    <source>
        <dbReference type="EMBL" id="GBC09940.1"/>
    </source>
</evidence>
<dbReference type="InterPro" id="IPR050158">
    <property type="entry name" value="Ubiquitin_ubiquitin-like"/>
</dbReference>
<dbReference type="EMBL" id="BLAL01000229">
    <property type="protein sequence ID" value="GES94197.1"/>
    <property type="molecule type" value="Genomic_DNA"/>
</dbReference>
<dbReference type="Gene3D" id="3.10.20.90">
    <property type="entry name" value="Phosphatidylinositol 3-kinase Catalytic Subunit, Chain A, domain 1"/>
    <property type="match status" value="2"/>
</dbReference>
<accession>A0A2Z6SH32</accession>
<evidence type="ECO:0000313" key="3">
    <source>
        <dbReference type="EMBL" id="GES94197.1"/>
    </source>
</evidence>
<dbReference type="Proteomes" id="UP000247702">
    <property type="component" value="Unassembled WGS sequence"/>
</dbReference>
<proteinExistence type="predicted"/>
<dbReference type="STRING" id="94130.A0A2Z6SH32"/>
<reference evidence="2 4" key="1">
    <citation type="submission" date="2017-11" db="EMBL/GenBank/DDBJ databases">
        <title>The genome of Rhizophagus clarus HR1 reveals common genetic basis of auxotrophy among arbuscular mycorrhizal fungi.</title>
        <authorList>
            <person name="Kobayashi Y."/>
        </authorList>
    </citation>
    <scope>NUCLEOTIDE SEQUENCE [LARGE SCALE GENOMIC DNA]</scope>
    <source>
        <strain evidence="2 4">HR1</strain>
    </source>
</reference>
<dbReference type="SUPFAM" id="SSF54236">
    <property type="entry name" value="Ubiquitin-like"/>
    <property type="match status" value="2"/>
</dbReference>
<dbReference type="OrthoDB" id="1885901at2759"/>
<evidence type="ECO:0000259" key="1">
    <source>
        <dbReference type="PROSITE" id="PS50053"/>
    </source>
</evidence>
<feature type="domain" description="Ubiquitin-like" evidence="1">
    <location>
        <begin position="80"/>
        <end position="154"/>
    </location>
</feature>
<sequence>MFDITISCISFSSFDKQIKVCPGDTIKEVKRKIKLETGIDIEKQVLHFEDRQLENEKTLSDYNIGQNDKIRLVLISPGGFEIYVKSQDKSTVIQVQSSYTVEKVKEKYEEKTRIPVNEQRYIYNGKELENRRILSDYCIERSATIHLVFRLFGGTAKYLG</sequence>
<dbReference type="PROSITE" id="PS50053">
    <property type="entry name" value="UBIQUITIN_2"/>
    <property type="match status" value="2"/>
</dbReference>
<dbReference type="SMART" id="SM00213">
    <property type="entry name" value="UBQ"/>
    <property type="match status" value="2"/>
</dbReference>
<dbReference type="InterPro" id="IPR000626">
    <property type="entry name" value="Ubiquitin-like_dom"/>
</dbReference>
<gene>
    <name evidence="3" type="ORF">RCL2_002093900</name>
    <name evidence="2" type="ORF">RclHR1_09210009</name>
</gene>
<dbReference type="PANTHER" id="PTHR10666">
    <property type="entry name" value="UBIQUITIN"/>
    <property type="match status" value="1"/>
</dbReference>
<dbReference type="Proteomes" id="UP000615446">
    <property type="component" value="Unassembled WGS sequence"/>
</dbReference>
<organism evidence="2 4">
    <name type="scientific">Rhizophagus clarus</name>
    <dbReference type="NCBI Taxonomy" id="94130"/>
    <lineage>
        <taxon>Eukaryota</taxon>
        <taxon>Fungi</taxon>
        <taxon>Fungi incertae sedis</taxon>
        <taxon>Mucoromycota</taxon>
        <taxon>Glomeromycotina</taxon>
        <taxon>Glomeromycetes</taxon>
        <taxon>Glomerales</taxon>
        <taxon>Glomeraceae</taxon>
        <taxon>Rhizophagus</taxon>
    </lineage>
</organism>
<protein>
    <submittedName>
        <fullName evidence="3">Polyubiquitin</fullName>
    </submittedName>
</protein>
<keyword evidence="4" id="KW-1185">Reference proteome</keyword>
<dbReference type="EMBL" id="BEXD01004339">
    <property type="protein sequence ID" value="GBC09940.1"/>
    <property type="molecule type" value="Genomic_DNA"/>
</dbReference>
<dbReference type="AlphaFoldDB" id="A0A2Z6SH32"/>
<reference evidence="3" key="2">
    <citation type="submission" date="2019-10" db="EMBL/GenBank/DDBJ databases">
        <title>Conservation and host-specific expression of non-tandemly repeated heterogenous ribosome RNA gene in arbuscular mycorrhizal fungi.</title>
        <authorList>
            <person name="Maeda T."/>
            <person name="Kobayashi Y."/>
            <person name="Nakagawa T."/>
            <person name="Ezawa T."/>
            <person name="Yamaguchi K."/>
            <person name="Bino T."/>
            <person name="Nishimoto Y."/>
            <person name="Shigenobu S."/>
            <person name="Kawaguchi M."/>
        </authorList>
    </citation>
    <scope>NUCLEOTIDE SEQUENCE</scope>
    <source>
        <strain evidence="3">HR1</strain>
    </source>
</reference>
<feature type="domain" description="Ubiquitin-like" evidence="1">
    <location>
        <begin position="2"/>
        <end position="79"/>
    </location>
</feature>
<dbReference type="InterPro" id="IPR019956">
    <property type="entry name" value="Ubiquitin_dom"/>
</dbReference>
<dbReference type="InterPro" id="IPR029071">
    <property type="entry name" value="Ubiquitin-like_domsf"/>
</dbReference>
<name>A0A2Z6SH32_9GLOM</name>
<comment type="caution">
    <text evidence="2">The sequence shown here is derived from an EMBL/GenBank/DDBJ whole genome shotgun (WGS) entry which is preliminary data.</text>
</comment>
<dbReference type="Pfam" id="PF00240">
    <property type="entry name" value="ubiquitin"/>
    <property type="match status" value="2"/>
</dbReference>
<dbReference type="PRINTS" id="PR00348">
    <property type="entry name" value="UBIQUITIN"/>
</dbReference>